<comment type="similarity">
    <text evidence="4">Belongs to the enoyl-CoA hydratase/isomerase family.</text>
</comment>
<keyword evidence="8" id="KW-0378">Hydrolase</keyword>
<evidence type="ECO:0000256" key="2">
    <source>
        <dbReference type="ARBA" id="ARBA00004173"/>
    </source>
</evidence>
<comment type="pathway">
    <text evidence="3">Amino-acid degradation; L-valine degradation.</text>
</comment>
<dbReference type="EMBL" id="CADEPM010000003">
    <property type="protein sequence ID" value="CAB3402404.1"/>
    <property type="molecule type" value="Genomic_DNA"/>
</dbReference>
<evidence type="ECO:0000256" key="11">
    <source>
        <dbReference type="ARBA" id="ARBA00031181"/>
    </source>
</evidence>
<dbReference type="PANTHER" id="PTHR43176">
    <property type="entry name" value="3-HYDROXYISOBUTYRYL-COA HYDROLASE-RELATED"/>
    <property type="match status" value="1"/>
</dbReference>
<evidence type="ECO:0000259" key="12">
    <source>
        <dbReference type="Pfam" id="PF16113"/>
    </source>
</evidence>
<dbReference type="GO" id="GO:0006574">
    <property type="term" value="P:L-valine catabolic process"/>
    <property type="evidence" value="ECO:0007669"/>
    <property type="project" value="TreeGrafter"/>
</dbReference>
<dbReference type="InterPro" id="IPR029045">
    <property type="entry name" value="ClpP/crotonase-like_dom_sf"/>
</dbReference>
<keyword evidence="14" id="KW-1185">Reference proteome</keyword>
<evidence type="ECO:0000256" key="6">
    <source>
        <dbReference type="ARBA" id="ARBA00016714"/>
    </source>
</evidence>
<dbReference type="InterPro" id="IPR045004">
    <property type="entry name" value="ECH_dom"/>
</dbReference>
<name>A0A8S1EWM8_9PELO</name>
<evidence type="ECO:0000256" key="7">
    <source>
        <dbReference type="ARBA" id="ARBA00022456"/>
    </source>
</evidence>
<comment type="function">
    <text evidence="10">Hydrolyzes 3-hydroxyisobutyryl-CoA (HIBYL-CoA), a saline catabolite. Has high activity toward isobutyryl-CoA. Could be an isobutyryl-CoA dehydrogenase that functions in valine catabolism. Also hydrolyzes 3-hydroxypropanoyl-CoA.</text>
</comment>
<organism evidence="13 14">
    <name type="scientific">Caenorhabditis bovis</name>
    <dbReference type="NCBI Taxonomy" id="2654633"/>
    <lineage>
        <taxon>Eukaryota</taxon>
        <taxon>Metazoa</taxon>
        <taxon>Ecdysozoa</taxon>
        <taxon>Nematoda</taxon>
        <taxon>Chromadorea</taxon>
        <taxon>Rhabditida</taxon>
        <taxon>Rhabditina</taxon>
        <taxon>Rhabditomorpha</taxon>
        <taxon>Rhabditoidea</taxon>
        <taxon>Rhabditidae</taxon>
        <taxon>Peloderinae</taxon>
        <taxon>Caenorhabditis</taxon>
    </lineage>
</organism>
<dbReference type="GO" id="GO:0003860">
    <property type="term" value="F:3-hydroxyisobutyryl-CoA hydrolase activity"/>
    <property type="evidence" value="ECO:0007669"/>
    <property type="project" value="UniProtKB-EC"/>
</dbReference>
<comment type="subcellular location">
    <subcellularLocation>
        <location evidence="2">Mitochondrion</location>
    </subcellularLocation>
</comment>
<protein>
    <recommendedName>
        <fullName evidence="6">3-hydroxyisobutyryl-CoA hydrolase, mitochondrial</fullName>
        <ecNumber evidence="5">3.1.2.4</ecNumber>
    </recommendedName>
    <alternativeName>
        <fullName evidence="11">3-hydroxyisobutyryl-coenzyme A hydrolase</fullName>
    </alternativeName>
</protein>
<evidence type="ECO:0000256" key="4">
    <source>
        <dbReference type="ARBA" id="ARBA00005254"/>
    </source>
</evidence>
<dbReference type="Gene3D" id="3.90.226.10">
    <property type="entry name" value="2-enoyl-CoA Hydratase, Chain A, domain 1"/>
    <property type="match status" value="1"/>
</dbReference>
<accession>A0A8S1EWM8</accession>
<dbReference type="AlphaFoldDB" id="A0A8S1EWM8"/>
<dbReference type="InterPro" id="IPR032259">
    <property type="entry name" value="HIBYL-CoA-H"/>
</dbReference>
<keyword evidence="7" id="KW-0101">Branched-chain amino acid catabolism</keyword>
<dbReference type="OrthoDB" id="1737613at2759"/>
<evidence type="ECO:0000313" key="14">
    <source>
        <dbReference type="Proteomes" id="UP000494206"/>
    </source>
</evidence>
<gene>
    <name evidence="13" type="ORF">CBOVIS_LOCUS5026</name>
</gene>
<comment type="caution">
    <text evidence="13">The sequence shown here is derived from an EMBL/GenBank/DDBJ whole genome shotgun (WGS) entry which is preliminary data.</text>
</comment>
<feature type="domain" description="Enoyl-CoA hydratase/isomerase" evidence="12">
    <location>
        <begin position="44"/>
        <end position="374"/>
    </location>
</feature>
<evidence type="ECO:0000256" key="5">
    <source>
        <dbReference type="ARBA" id="ARBA00011915"/>
    </source>
</evidence>
<dbReference type="Pfam" id="PF16113">
    <property type="entry name" value="ECH_2"/>
    <property type="match status" value="1"/>
</dbReference>
<keyword evidence="9" id="KW-0496">Mitochondrion</keyword>
<dbReference type="GO" id="GO:0005739">
    <property type="term" value="C:mitochondrion"/>
    <property type="evidence" value="ECO:0007669"/>
    <property type="project" value="UniProtKB-SubCell"/>
</dbReference>
<dbReference type="EC" id="3.1.2.4" evidence="5"/>
<evidence type="ECO:0000256" key="8">
    <source>
        <dbReference type="ARBA" id="ARBA00022801"/>
    </source>
</evidence>
<dbReference type="PANTHER" id="PTHR43176:SF3">
    <property type="entry name" value="3-HYDROXYISOBUTYRYL-COA HYDROLASE, MITOCHONDRIAL"/>
    <property type="match status" value="1"/>
</dbReference>
<dbReference type="CDD" id="cd06558">
    <property type="entry name" value="crotonase-like"/>
    <property type="match status" value="1"/>
</dbReference>
<dbReference type="Proteomes" id="UP000494206">
    <property type="component" value="Unassembled WGS sequence"/>
</dbReference>
<evidence type="ECO:0000256" key="9">
    <source>
        <dbReference type="ARBA" id="ARBA00023128"/>
    </source>
</evidence>
<evidence type="ECO:0000256" key="1">
    <source>
        <dbReference type="ARBA" id="ARBA00001709"/>
    </source>
</evidence>
<proteinExistence type="inferred from homology"/>
<sequence length="389" mass="43548">MSAAIRAVPLIIRNLPKNCSQSMAFSVSSVSGNPVLVNKHDTKRIITLNRPKALNALNLDMVREIYPQMREWNDTEDVNLVIIKGSGDKAFCAGGDVLAVVKSYKAAQNGENTTMYKDFFREEYMLNHLTGIFSKQYVALIDGIVMGGGCGLSVNGKFRVCTERTMLAMPETALGLFPDVGGSYFLSRLKGSLGMYLALTGYRLLGADSYHSGLATHYINSTDLPKLETELLNLKNVTEDSVDGLLRSFEPKEVPEFRLSPHLGQIRDIFNGNSVEEIIGNLEQDGSDWAKKQISILKKMSPTSLKVTHKQLTEGSRMNYAKIFTMEFRLTQRFLADNDFHEGCRAILIDKDRNPKWNPATLEEVTDERVEKYFAPLPNNEDLKFQGNI</sequence>
<dbReference type="SUPFAM" id="SSF52096">
    <property type="entry name" value="ClpP/crotonase"/>
    <property type="match status" value="1"/>
</dbReference>
<dbReference type="FunFam" id="3.90.226.10:FF:000026">
    <property type="entry name" value="3-hydroxyisobutyryl-CoA hydrolase, mitochondrial"/>
    <property type="match status" value="1"/>
</dbReference>
<evidence type="ECO:0000256" key="3">
    <source>
        <dbReference type="ARBA" id="ARBA00005109"/>
    </source>
</evidence>
<comment type="catalytic activity">
    <reaction evidence="1">
        <text>3-hydroxy-2-methylpropanoyl-CoA + H2O = 3-hydroxy-2-methylpropanoate + CoA + H(+)</text>
        <dbReference type="Rhea" id="RHEA:20888"/>
        <dbReference type="ChEBI" id="CHEBI:11805"/>
        <dbReference type="ChEBI" id="CHEBI:15377"/>
        <dbReference type="ChEBI" id="CHEBI:15378"/>
        <dbReference type="ChEBI" id="CHEBI:57287"/>
        <dbReference type="ChEBI" id="CHEBI:57340"/>
        <dbReference type="EC" id="3.1.2.4"/>
    </reaction>
</comment>
<evidence type="ECO:0000313" key="13">
    <source>
        <dbReference type="EMBL" id="CAB3402404.1"/>
    </source>
</evidence>
<evidence type="ECO:0000256" key="10">
    <source>
        <dbReference type="ARBA" id="ARBA00024871"/>
    </source>
</evidence>
<reference evidence="13 14" key="1">
    <citation type="submission" date="2020-04" db="EMBL/GenBank/DDBJ databases">
        <authorList>
            <person name="Laetsch R D."/>
            <person name="Stevens L."/>
            <person name="Kumar S."/>
            <person name="Blaxter L. M."/>
        </authorList>
    </citation>
    <scope>NUCLEOTIDE SEQUENCE [LARGE SCALE GENOMIC DNA]</scope>
</reference>
<dbReference type="NCBIfam" id="NF004127">
    <property type="entry name" value="PRK05617.1"/>
    <property type="match status" value="1"/>
</dbReference>